<reference evidence="4" key="1">
    <citation type="submission" date="2019-03" db="EMBL/GenBank/DDBJ databases">
        <title>Long read genome sequence of the mycoparasitic Pythium oligandrum ATCC 38472 isolated from sugarbeet rhizosphere.</title>
        <authorList>
            <person name="Gaulin E."/>
        </authorList>
    </citation>
    <scope>NUCLEOTIDE SEQUENCE</scope>
    <source>
        <strain evidence="4">ATCC 38472_TT</strain>
    </source>
</reference>
<sequence length="187" mass="21455">MNAQYESDTLPSMSEFVLRVATPADAEALSALATRTCHDTYGHLPAEDLQMVLTTAFTVDNMRKEIENPLIYTVLLFSKDDETTPCGYGMVHDHRIRIGDNDSAENYIELKRLYLDKSFHGQGAAGILMIHLMDYLREKQRKVVWLGVWENNFRAQKFYQKYGFEETGEYAIPIGTTEDRALLYTLK</sequence>
<evidence type="ECO:0000256" key="1">
    <source>
        <dbReference type="ARBA" id="ARBA00022679"/>
    </source>
</evidence>
<dbReference type="GO" id="GO:0016747">
    <property type="term" value="F:acyltransferase activity, transferring groups other than amino-acyl groups"/>
    <property type="evidence" value="ECO:0007669"/>
    <property type="project" value="InterPro"/>
</dbReference>
<dbReference type="AlphaFoldDB" id="A0A8K1FK87"/>
<name>A0A8K1FK87_PYTOL</name>
<feature type="domain" description="N-acetyltransferase" evidence="3">
    <location>
        <begin position="16"/>
        <end position="187"/>
    </location>
</feature>
<evidence type="ECO:0000256" key="2">
    <source>
        <dbReference type="ARBA" id="ARBA00023315"/>
    </source>
</evidence>
<keyword evidence="1" id="KW-0808">Transferase</keyword>
<protein>
    <recommendedName>
        <fullName evidence="3">N-acetyltransferase domain-containing protein</fullName>
    </recommendedName>
</protein>
<comment type="caution">
    <text evidence="4">The sequence shown here is derived from an EMBL/GenBank/DDBJ whole genome shotgun (WGS) entry which is preliminary data.</text>
</comment>
<keyword evidence="5" id="KW-1185">Reference proteome</keyword>
<dbReference type="Pfam" id="PF00583">
    <property type="entry name" value="Acetyltransf_1"/>
    <property type="match status" value="1"/>
</dbReference>
<organism evidence="4 5">
    <name type="scientific">Pythium oligandrum</name>
    <name type="common">Mycoparasitic fungus</name>
    <dbReference type="NCBI Taxonomy" id="41045"/>
    <lineage>
        <taxon>Eukaryota</taxon>
        <taxon>Sar</taxon>
        <taxon>Stramenopiles</taxon>
        <taxon>Oomycota</taxon>
        <taxon>Peronosporomycetes</taxon>
        <taxon>Pythiales</taxon>
        <taxon>Pythiaceae</taxon>
        <taxon>Pythium</taxon>
    </lineage>
</organism>
<dbReference type="CDD" id="cd04301">
    <property type="entry name" value="NAT_SF"/>
    <property type="match status" value="1"/>
</dbReference>
<dbReference type="EMBL" id="SPLM01000073">
    <property type="protein sequence ID" value="TMW62567.1"/>
    <property type="molecule type" value="Genomic_DNA"/>
</dbReference>
<dbReference type="OrthoDB" id="2155027at2759"/>
<evidence type="ECO:0000259" key="3">
    <source>
        <dbReference type="PROSITE" id="PS51186"/>
    </source>
</evidence>
<evidence type="ECO:0000313" key="5">
    <source>
        <dbReference type="Proteomes" id="UP000794436"/>
    </source>
</evidence>
<dbReference type="Gene3D" id="3.40.630.30">
    <property type="match status" value="1"/>
</dbReference>
<dbReference type="InterPro" id="IPR016181">
    <property type="entry name" value="Acyl_CoA_acyltransferase"/>
</dbReference>
<dbReference type="InterPro" id="IPR000182">
    <property type="entry name" value="GNAT_dom"/>
</dbReference>
<gene>
    <name evidence="4" type="ORF">Poli38472_005185</name>
</gene>
<dbReference type="PANTHER" id="PTHR43877">
    <property type="entry name" value="AMINOALKYLPHOSPHONATE N-ACETYLTRANSFERASE-RELATED-RELATED"/>
    <property type="match status" value="1"/>
</dbReference>
<accession>A0A8K1FK87</accession>
<dbReference type="Proteomes" id="UP000794436">
    <property type="component" value="Unassembled WGS sequence"/>
</dbReference>
<dbReference type="SUPFAM" id="SSF55729">
    <property type="entry name" value="Acyl-CoA N-acyltransferases (Nat)"/>
    <property type="match status" value="1"/>
</dbReference>
<dbReference type="PROSITE" id="PS51186">
    <property type="entry name" value="GNAT"/>
    <property type="match status" value="1"/>
</dbReference>
<evidence type="ECO:0000313" key="4">
    <source>
        <dbReference type="EMBL" id="TMW62567.1"/>
    </source>
</evidence>
<dbReference type="InterPro" id="IPR050832">
    <property type="entry name" value="Bact_Acetyltransf"/>
</dbReference>
<proteinExistence type="predicted"/>
<keyword evidence="2" id="KW-0012">Acyltransferase</keyword>